<organism evidence="1 2">
    <name type="scientific">Cordylochernes scorpioides</name>
    <dbReference type="NCBI Taxonomy" id="51811"/>
    <lineage>
        <taxon>Eukaryota</taxon>
        <taxon>Metazoa</taxon>
        <taxon>Ecdysozoa</taxon>
        <taxon>Arthropoda</taxon>
        <taxon>Chelicerata</taxon>
        <taxon>Arachnida</taxon>
        <taxon>Pseudoscorpiones</taxon>
        <taxon>Cheliferoidea</taxon>
        <taxon>Chernetidae</taxon>
        <taxon>Cordylochernes</taxon>
    </lineage>
</organism>
<name>A0ABY6KZM4_9ARAC</name>
<dbReference type="EMBL" id="CP092873">
    <property type="protein sequence ID" value="UYV74331.1"/>
    <property type="molecule type" value="Genomic_DNA"/>
</dbReference>
<evidence type="ECO:0000313" key="1">
    <source>
        <dbReference type="EMBL" id="UYV74331.1"/>
    </source>
</evidence>
<gene>
    <name evidence="1" type="ORF">LAZ67_11003038</name>
</gene>
<sequence length="112" mass="12645">MVKLLFETANQTVPLECQLDSGSTCNIMSLDDYRWVMQERSNNLDISNARLENFGGVILKPIVNINQKPLLSAKTIEDLNLVTNHDAVYHLANSSCSRAESIIENMRMYLKA</sequence>
<proteinExistence type="predicted"/>
<accession>A0ABY6KZM4</accession>
<evidence type="ECO:0000313" key="2">
    <source>
        <dbReference type="Proteomes" id="UP001235939"/>
    </source>
</evidence>
<dbReference type="Proteomes" id="UP001235939">
    <property type="component" value="Chromosome 11"/>
</dbReference>
<protein>
    <submittedName>
        <fullName evidence="1">K02A2.6-like</fullName>
    </submittedName>
</protein>
<keyword evidence="2" id="KW-1185">Reference proteome</keyword>
<reference evidence="1 2" key="1">
    <citation type="submission" date="2022-01" db="EMBL/GenBank/DDBJ databases">
        <title>A chromosomal length assembly of Cordylochernes scorpioides.</title>
        <authorList>
            <person name="Zeh D."/>
            <person name="Zeh J."/>
        </authorList>
    </citation>
    <scope>NUCLEOTIDE SEQUENCE [LARGE SCALE GENOMIC DNA]</scope>
    <source>
        <strain evidence="1">IN4F17</strain>
        <tissue evidence="1">Whole Body</tissue>
    </source>
</reference>